<feature type="transmembrane region" description="Helical" evidence="1">
    <location>
        <begin position="12"/>
        <end position="34"/>
    </location>
</feature>
<keyword evidence="1" id="KW-0812">Transmembrane</keyword>
<protein>
    <submittedName>
        <fullName evidence="2">Uncharacterized protein</fullName>
    </submittedName>
</protein>
<keyword evidence="1" id="KW-0472">Membrane</keyword>
<dbReference type="AlphaFoldDB" id="A0A0S6U8G4"/>
<evidence type="ECO:0000313" key="2">
    <source>
        <dbReference type="EMBL" id="GAF24751.1"/>
    </source>
</evidence>
<reference evidence="2" key="1">
    <citation type="journal article" date="2014" name="Gene">
        <title>Genome-guided analysis of transformation efficiency and carbon dioxide assimilation by Moorella thermoacetica Y72.</title>
        <authorList>
            <person name="Tsukahara K."/>
            <person name="Kita A."/>
            <person name="Nakashimada Y."/>
            <person name="Hoshino T."/>
            <person name="Murakami K."/>
        </authorList>
    </citation>
    <scope>NUCLEOTIDE SEQUENCE [LARGE SCALE GENOMIC DNA]</scope>
    <source>
        <strain evidence="2">Y72</strain>
    </source>
</reference>
<gene>
    <name evidence="2" type="ORF">MTY_0079</name>
</gene>
<accession>A0A0S6U8G4</accession>
<keyword evidence="1" id="KW-1133">Transmembrane helix</keyword>
<proteinExistence type="predicted"/>
<name>A0A0S6U8G4_NEOTH</name>
<dbReference type="Proteomes" id="UP000063718">
    <property type="component" value="Unassembled WGS sequence"/>
</dbReference>
<evidence type="ECO:0000256" key="1">
    <source>
        <dbReference type="SAM" id="Phobius"/>
    </source>
</evidence>
<organism evidence="2">
    <name type="scientific">Moorella thermoacetica Y72</name>
    <dbReference type="NCBI Taxonomy" id="1325331"/>
    <lineage>
        <taxon>Bacteria</taxon>
        <taxon>Bacillati</taxon>
        <taxon>Bacillota</taxon>
        <taxon>Clostridia</taxon>
        <taxon>Neomoorellales</taxon>
        <taxon>Neomoorellaceae</taxon>
        <taxon>Neomoorella</taxon>
    </lineage>
</organism>
<sequence>MELHLLLHELVFLLEILSIIDFTPLNIILVQRLFMNIAKKIL</sequence>
<dbReference type="EMBL" id="DF238840">
    <property type="protein sequence ID" value="GAF24751.1"/>
    <property type="molecule type" value="Genomic_DNA"/>
</dbReference>